<dbReference type="PROSITE" id="PS00166">
    <property type="entry name" value="ENOYL_COA_HYDRATASE"/>
    <property type="match status" value="1"/>
</dbReference>
<evidence type="ECO:0000313" key="3">
    <source>
        <dbReference type="EMBL" id="MBC5635861.1"/>
    </source>
</evidence>
<accession>A0A923L3P4</accession>
<dbReference type="PANTHER" id="PTHR11941">
    <property type="entry name" value="ENOYL-COA HYDRATASE-RELATED"/>
    <property type="match status" value="1"/>
</dbReference>
<dbReference type="InterPro" id="IPR029045">
    <property type="entry name" value="ClpP/crotonase-like_dom_sf"/>
</dbReference>
<evidence type="ECO:0000256" key="2">
    <source>
        <dbReference type="RuleBase" id="RU003707"/>
    </source>
</evidence>
<evidence type="ECO:0000256" key="1">
    <source>
        <dbReference type="ARBA" id="ARBA00005254"/>
    </source>
</evidence>
<keyword evidence="4" id="KW-1185">Reference proteome</keyword>
<dbReference type="AlphaFoldDB" id="A0A923L3P4"/>
<proteinExistence type="inferred from homology"/>
<evidence type="ECO:0000313" key="4">
    <source>
        <dbReference type="Proteomes" id="UP000637359"/>
    </source>
</evidence>
<name>A0A923L3P4_9BACI</name>
<dbReference type="Proteomes" id="UP000637359">
    <property type="component" value="Unassembled WGS sequence"/>
</dbReference>
<comment type="caution">
    <text evidence="3">The sequence shown here is derived from an EMBL/GenBank/DDBJ whole genome shotgun (WGS) entry which is preliminary data.</text>
</comment>
<gene>
    <name evidence="3" type="ORF">H8S33_03375</name>
</gene>
<dbReference type="RefSeq" id="WP_186868579.1">
    <property type="nucleotide sequence ID" value="NZ_JACOOL010000002.1"/>
</dbReference>
<dbReference type="Gene3D" id="3.90.226.10">
    <property type="entry name" value="2-enoyl-CoA Hydratase, Chain A, domain 1"/>
    <property type="match status" value="1"/>
</dbReference>
<reference evidence="3" key="1">
    <citation type="submission" date="2020-08" db="EMBL/GenBank/DDBJ databases">
        <title>Genome public.</title>
        <authorList>
            <person name="Liu C."/>
            <person name="Sun Q."/>
        </authorList>
    </citation>
    <scope>NUCLEOTIDE SEQUENCE</scope>
    <source>
        <strain evidence="3">BX22</strain>
    </source>
</reference>
<organism evidence="3 4">
    <name type="scientific">Ornithinibacillus hominis</name>
    <dbReference type="NCBI Taxonomy" id="2763055"/>
    <lineage>
        <taxon>Bacteria</taxon>
        <taxon>Bacillati</taxon>
        <taxon>Bacillota</taxon>
        <taxon>Bacilli</taxon>
        <taxon>Bacillales</taxon>
        <taxon>Bacillaceae</taxon>
        <taxon>Ornithinibacillus</taxon>
    </lineage>
</organism>
<dbReference type="GO" id="GO:0003824">
    <property type="term" value="F:catalytic activity"/>
    <property type="evidence" value="ECO:0007669"/>
    <property type="project" value="InterPro"/>
</dbReference>
<dbReference type="PANTHER" id="PTHR11941:SF54">
    <property type="entry name" value="ENOYL-COA HYDRATASE, MITOCHONDRIAL"/>
    <property type="match status" value="1"/>
</dbReference>
<protein>
    <submittedName>
        <fullName evidence="3">Enoyl-CoA hydratase/isomerase family protein</fullName>
    </submittedName>
</protein>
<dbReference type="Pfam" id="PF00378">
    <property type="entry name" value="ECH_1"/>
    <property type="match status" value="1"/>
</dbReference>
<dbReference type="InterPro" id="IPR001753">
    <property type="entry name" value="Enoyl-CoA_hydra/iso"/>
</dbReference>
<comment type="similarity">
    <text evidence="1 2">Belongs to the enoyl-CoA hydratase/isomerase family.</text>
</comment>
<sequence>MDELVQYQYIADKGYGIITINRAMKRNAISIAMAKRFMSCIKKAEKDPIKFLFVTGAGEQIFCAGGDLNDLHGELATEEAKKSLLNMMEVLYSLTVFKVPTIALLNGGARGGGCELASACDIRIGKTGTKFGFVQTKLGIIPGWGGGVLLAKRVHTSFANQWIIEGTVYNVEDLVQKGWIHRVVNHDEWKDRDNLLNPYLSKSLAQMKILKEQYLEEIGVLGLKERMEREVSRCASLWESKEHKDAVSTFLHRS</sequence>
<dbReference type="CDD" id="cd06558">
    <property type="entry name" value="crotonase-like"/>
    <property type="match status" value="1"/>
</dbReference>
<dbReference type="EMBL" id="JACOOL010000002">
    <property type="protein sequence ID" value="MBC5635861.1"/>
    <property type="molecule type" value="Genomic_DNA"/>
</dbReference>
<dbReference type="SUPFAM" id="SSF52096">
    <property type="entry name" value="ClpP/crotonase"/>
    <property type="match status" value="1"/>
</dbReference>
<dbReference type="GO" id="GO:0006635">
    <property type="term" value="P:fatty acid beta-oxidation"/>
    <property type="evidence" value="ECO:0007669"/>
    <property type="project" value="TreeGrafter"/>
</dbReference>
<dbReference type="InterPro" id="IPR018376">
    <property type="entry name" value="Enoyl-CoA_hyd/isom_CS"/>
</dbReference>